<dbReference type="AlphaFoldDB" id="A0A518C9H8"/>
<dbReference type="KEGG" id="bvo:Pan97_29140"/>
<keyword evidence="1" id="KW-1133">Transmembrane helix</keyword>
<proteinExistence type="predicted"/>
<organism evidence="3 4">
    <name type="scientific">Bremerella volcania</name>
    <dbReference type="NCBI Taxonomy" id="2527984"/>
    <lineage>
        <taxon>Bacteria</taxon>
        <taxon>Pseudomonadati</taxon>
        <taxon>Planctomycetota</taxon>
        <taxon>Planctomycetia</taxon>
        <taxon>Pirellulales</taxon>
        <taxon>Pirellulaceae</taxon>
        <taxon>Bremerella</taxon>
    </lineage>
</organism>
<dbReference type="PANTHER" id="PTHR30093:SF2">
    <property type="entry name" value="TYPE II SECRETION SYSTEM PROTEIN H"/>
    <property type="match status" value="1"/>
</dbReference>
<dbReference type="OrthoDB" id="209833at2"/>
<protein>
    <submittedName>
        <fullName evidence="3">Putative major pilin subunit</fullName>
    </submittedName>
</protein>
<keyword evidence="1" id="KW-0472">Membrane</keyword>
<feature type="domain" description="DUF1559" evidence="2">
    <location>
        <begin position="30"/>
        <end position="294"/>
    </location>
</feature>
<dbReference type="PROSITE" id="PS00409">
    <property type="entry name" value="PROKAR_NTER_METHYL"/>
    <property type="match status" value="1"/>
</dbReference>
<dbReference type="EMBL" id="CP036289">
    <property type="protein sequence ID" value="QDU75872.1"/>
    <property type="molecule type" value="Genomic_DNA"/>
</dbReference>
<dbReference type="Gene3D" id="3.30.700.10">
    <property type="entry name" value="Glycoprotein, Type 4 Pilin"/>
    <property type="match status" value="1"/>
</dbReference>
<accession>A0A518C9H8</accession>
<dbReference type="NCBIfam" id="TIGR02532">
    <property type="entry name" value="IV_pilin_GFxxxE"/>
    <property type="match status" value="1"/>
</dbReference>
<feature type="transmembrane region" description="Helical" evidence="1">
    <location>
        <begin position="6"/>
        <end position="29"/>
    </location>
</feature>
<dbReference type="SUPFAM" id="SSF54523">
    <property type="entry name" value="Pili subunits"/>
    <property type="match status" value="1"/>
</dbReference>
<keyword evidence="4" id="KW-1185">Reference proteome</keyword>
<dbReference type="PANTHER" id="PTHR30093">
    <property type="entry name" value="GENERAL SECRETION PATHWAY PROTEIN G"/>
    <property type="match status" value="1"/>
</dbReference>
<evidence type="ECO:0000313" key="3">
    <source>
        <dbReference type="EMBL" id="QDU75872.1"/>
    </source>
</evidence>
<dbReference type="InterPro" id="IPR012902">
    <property type="entry name" value="N_methyl_site"/>
</dbReference>
<dbReference type="InterPro" id="IPR045584">
    <property type="entry name" value="Pilin-like"/>
</dbReference>
<name>A0A518C9H8_9BACT</name>
<dbReference type="NCBIfam" id="TIGR04294">
    <property type="entry name" value="pre_pil_HX9DG"/>
    <property type="match status" value="1"/>
</dbReference>
<dbReference type="Proteomes" id="UP000318626">
    <property type="component" value="Chromosome"/>
</dbReference>
<gene>
    <name evidence="3" type="ORF">Pan97_29140</name>
</gene>
<evidence type="ECO:0000313" key="4">
    <source>
        <dbReference type="Proteomes" id="UP000318626"/>
    </source>
</evidence>
<dbReference type="RefSeq" id="WP_144978424.1">
    <property type="nucleotide sequence ID" value="NZ_CP036289.1"/>
</dbReference>
<evidence type="ECO:0000259" key="2">
    <source>
        <dbReference type="Pfam" id="PF07596"/>
    </source>
</evidence>
<dbReference type="Pfam" id="PF07963">
    <property type="entry name" value="N_methyl"/>
    <property type="match status" value="1"/>
</dbReference>
<dbReference type="Pfam" id="PF07596">
    <property type="entry name" value="SBP_bac_10"/>
    <property type="match status" value="1"/>
</dbReference>
<reference evidence="4" key="1">
    <citation type="submission" date="2019-02" db="EMBL/GenBank/DDBJ databases">
        <title>Deep-cultivation of Planctomycetes and their phenomic and genomic characterization uncovers novel biology.</title>
        <authorList>
            <person name="Wiegand S."/>
            <person name="Jogler M."/>
            <person name="Boedeker C."/>
            <person name="Pinto D."/>
            <person name="Vollmers J."/>
            <person name="Rivas-Marin E."/>
            <person name="Kohn T."/>
            <person name="Peeters S.H."/>
            <person name="Heuer A."/>
            <person name="Rast P."/>
            <person name="Oberbeckmann S."/>
            <person name="Bunk B."/>
            <person name="Jeske O."/>
            <person name="Meyerdierks A."/>
            <person name="Storesund J.E."/>
            <person name="Kallscheuer N."/>
            <person name="Luecker S."/>
            <person name="Lage O.M."/>
            <person name="Pohl T."/>
            <person name="Merkel B.J."/>
            <person name="Hornburger P."/>
            <person name="Mueller R.-W."/>
            <person name="Bruemmer F."/>
            <person name="Labrenz M."/>
            <person name="Spormann A.M."/>
            <person name="Op den Camp H."/>
            <person name="Overmann J."/>
            <person name="Amann R."/>
            <person name="Jetten M.S.M."/>
            <person name="Mascher T."/>
            <person name="Medema M.H."/>
            <person name="Devos D.P."/>
            <person name="Kaster A.-K."/>
            <person name="Ovreas L."/>
            <person name="Rohde M."/>
            <person name="Galperin M.Y."/>
            <person name="Jogler C."/>
        </authorList>
    </citation>
    <scope>NUCLEOTIDE SEQUENCE [LARGE SCALE GENOMIC DNA]</scope>
    <source>
        <strain evidence="4">Pan97</strain>
    </source>
</reference>
<sequence>MTKKGFTLVELLVVIAIIGILIALLLPAVQQAREAARRIHCTNNLKQLGLSLHNYHDSLNTFPPGWIYLNSGRDVNTFGSGSFGWGTLVLPYIEQSALFEQLQTGSQSYSAVAAELSSTKLDAFRCPSDNPPNPVVAGTFRLGASNYNGVMGRYDVALAGTSHSPPVAATPYPFYSRSDADNAKFRPDGVFGPNSKIKFRDINDGTSNTLAIGEKSQLHGNAKAVWMGPRYDKCAGCSTGAVFGTVGVVDFAINEDGGTNGWQEERVFTSRHPGGANFVLCDGSVRFLAETIEMATYSDLGQRSDGNVVGEY</sequence>
<dbReference type="InterPro" id="IPR027558">
    <property type="entry name" value="Pre_pil_HX9DG_C"/>
</dbReference>
<keyword evidence="1" id="KW-0812">Transmembrane</keyword>
<dbReference type="InterPro" id="IPR011453">
    <property type="entry name" value="DUF1559"/>
</dbReference>
<evidence type="ECO:0000256" key="1">
    <source>
        <dbReference type="SAM" id="Phobius"/>
    </source>
</evidence>